<accession>W6K3Q1</accession>
<name>W6K3Q1_9MICO</name>
<dbReference type="OrthoDB" id="5197182at2"/>
<organism evidence="1 2">
    <name type="scientific">Nostocoides australiense Ben110</name>
    <dbReference type="NCBI Taxonomy" id="1193182"/>
    <lineage>
        <taxon>Bacteria</taxon>
        <taxon>Bacillati</taxon>
        <taxon>Actinomycetota</taxon>
        <taxon>Actinomycetes</taxon>
        <taxon>Micrococcales</taxon>
        <taxon>Intrasporangiaceae</taxon>
        <taxon>Nostocoides</taxon>
    </lineage>
</organism>
<evidence type="ECO:0000313" key="2">
    <source>
        <dbReference type="Proteomes" id="UP000035763"/>
    </source>
</evidence>
<proteinExistence type="predicted"/>
<gene>
    <name evidence="1" type="ORF">BN11_310008</name>
</gene>
<sequence length="91" mass="9734">MMRDADGSATGLAVDRYAPVEDRVTSAADQVQEVVIEGQLWELGQTTWPPCPAHPARHPLQAAVVDSLAFWVCPADRSVVATIGEADAHNP</sequence>
<comment type="caution">
    <text evidence="1">The sequence shown here is derived from an EMBL/GenBank/DDBJ whole genome shotgun (WGS) entry which is preliminary data.</text>
</comment>
<dbReference type="STRING" id="1193182.BN11_310008"/>
<dbReference type="EMBL" id="CAJA01000235">
    <property type="protein sequence ID" value="CCH73654.1"/>
    <property type="molecule type" value="Genomic_DNA"/>
</dbReference>
<dbReference type="Proteomes" id="UP000035763">
    <property type="component" value="Unassembled WGS sequence"/>
</dbReference>
<keyword evidence="2" id="KW-1185">Reference proteome</keyword>
<evidence type="ECO:0000313" key="1">
    <source>
        <dbReference type="EMBL" id="CCH73654.1"/>
    </source>
</evidence>
<reference evidence="1 2" key="1">
    <citation type="journal article" date="2013" name="ISME J.">
        <title>A metabolic model for members of the genus Tetrasphaera involved in enhanced biological phosphorus removal.</title>
        <authorList>
            <person name="Kristiansen R."/>
            <person name="Nguyen H.T.T."/>
            <person name="Saunders A.M."/>
            <person name="Nielsen J.L."/>
            <person name="Wimmer R."/>
            <person name="Le V.Q."/>
            <person name="McIlroy S.J."/>
            <person name="Petrovski S."/>
            <person name="Seviour R.J."/>
            <person name="Calteau A."/>
            <person name="Nielsen K.L."/>
            <person name="Nielsen P.H."/>
        </authorList>
    </citation>
    <scope>NUCLEOTIDE SEQUENCE [LARGE SCALE GENOMIC DNA]</scope>
    <source>
        <strain evidence="1 2">Ben110</strain>
    </source>
</reference>
<protein>
    <submittedName>
        <fullName evidence="1">Uncharacterized protein</fullName>
    </submittedName>
</protein>
<dbReference type="AlphaFoldDB" id="W6K3Q1"/>